<reference evidence="1" key="1">
    <citation type="journal article" date="2015" name="Nature">
        <title>Complex archaea that bridge the gap between prokaryotes and eukaryotes.</title>
        <authorList>
            <person name="Spang A."/>
            <person name="Saw J.H."/>
            <person name="Jorgensen S.L."/>
            <person name="Zaremba-Niedzwiedzka K."/>
            <person name="Martijn J."/>
            <person name="Lind A.E."/>
            <person name="van Eijk R."/>
            <person name="Schleper C."/>
            <person name="Guy L."/>
            <person name="Ettema T.J."/>
        </authorList>
    </citation>
    <scope>NUCLEOTIDE SEQUENCE</scope>
</reference>
<gene>
    <name evidence="1" type="ORF">LCGC14_1007180</name>
</gene>
<protein>
    <submittedName>
        <fullName evidence="1">Uncharacterized protein</fullName>
    </submittedName>
</protein>
<accession>A0A0F9NMV1</accession>
<name>A0A0F9NMV1_9ZZZZ</name>
<dbReference type="AlphaFoldDB" id="A0A0F9NMV1"/>
<evidence type="ECO:0000313" key="1">
    <source>
        <dbReference type="EMBL" id="KKN13367.1"/>
    </source>
</evidence>
<proteinExistence type="predicted"/>
<sequence length="107" mass="11998">MNKIYNEIPLEEICTKVLMEKDVLAALSKNKDVINTASDASQVARSFALIDGHAIAGYEATRHLDVIIKVAERRLTEETLETRPVFDGYNDPEFGAVGSIYEERVLR</sequence>
<dbReference type="EMBL" id="LAZR01003930">
    <property type="protein sequence ID" value="KKN13367.1"/>
    <property type="molecule type" value="Genomic_DNA"/>
</dbReference>
<organism evidence="1">
    <name type="scientific">marine sediment metagenome</name>
    <dbReference type="NCBI Taxonomy" id="412755"/>
    <lineage>
        <taxon>unclassified sequences</taxon>
        <taxon>metagenomes</taxon>
        <taxon>ecological metagenomes</taxon>
    </lineage>
</organism>
<comment type="caution">
    <text evidence="1">The sequence shown here is derived from an EMBL/GenBank/DDBJ whole genome shotgun (WGS) entry which is preliminary data.</text>
</comment>